<dbReference type="EMBL" id="CAFBOL010000044">
    <property type="protein sequence ID" value="CAB4994614.1"/>
    <property type="molecule type" value="Genomic_DNA"/>
</dbReference>
<keyword evidence="1" id="KW-1133">Transmembrane helix</keyword>
<feature type="transmembrane region" description="Helical" evidence="1">
    <location>
        <begin position="96"/>
        <end position="114"/>
    </location>
</feature>
<accession>A0A6J7I2L8</accession>
<evidence type="ECO:0000313" key="3">
    <source>
        <dbReference type="EMBL" id="CAB4723650.1"/>
    </source>
</evidence>
<evidence type="ECO:0000256" key="1">
    <source>
        <dbReference type="SAM" id="Phobius"/>
    </source>
</evidence>
<name>A0A6J7I2L8_9ZZZZ</name>
<feature type="transmembrane region" description="Helical" evidence="1">
    <location>
        <begin position="12"/>
        <end position="32"/>
    </location>
</feature>
<reference evidence="6" key="1">
    <citation type="submission" date="2020-05" db="EMBL/GenBank/DDBJ databases">
        <authorList>
            <person name="Chiriac C."/>
            <person name="Salcher M."/>
            <person name="Ghai R."/>
            <person name="Kavagutti S V."/>
        </authorList>
    </citation>
    <scope>NUCLEOTIDE SEQUENCE</scope>
</reference>
<sequence>MADAPPRPRRPLNGWAVAAAVGAVASLLGAYLPLVKVDGRSLSGSTVGVGNAVAWSVSDRNTITLLLERRDLAVILMLWVLLLAVMCAIGRWTRWVAGLGLLLTVAVFHLLLSMVQRAEAFGVPTSLDVSYSAGAMLCLAGPLLMLAGFVAVLARRH</sequence>
<dbReference type="EMBL" id="CAESGF010000005">
    <property type="protein sequence ID" value="CAB4363417.1"/>
    <property type="molecule type" value="Genomic_DNA"/>
</dbReference>
<dbReference type="EMBL" id="CAFBMT010000005">
    <property type="protein sequence ID" value="CAB4924992.1"/>
    <property type="molecule type" value="Genomic_DNA"/>
</dbReference>
<dbReference type="EMBL" id="CAFAAV010000081">
    <property type="protein sequence ID" value="CAB4818323.1"/>
    <property type="molecule type" value="Genomic_DNA"/>
</dbReference>
<feature type="transmembrane region" description="Helical" evidence="1">
    <location>
        <begin position="72"/>
        <end position="89"/>
    </location>
</feature>
<evidence type="ECO:0000313" key="5">
    <source>
        <dbReference type="EMBL" id="CAB4853426.1"/>
    </source>
</evidence>
<evidence type="ECO:0000313" key="4">
    <source>
        <dbReference type="EMBL" id="CAB4818323.1"/>
    </source>
</evidence>
<organism evidence="6">
    <name type="scientific">freshwater metagenome</name>
    <dbReference type="NCBI Taxonomy" id="449393"/>
    <lineage>
        <taxon>unclassified sequences</taxon>
        <taxon>metagenomes</taxon>
        <taxon>ecological metagenomes</taxon>
    </lineage>
</organism>
<keyword evidence="1" id="KW-0472">Membrane</keyword>
<gene>
    <name evidence="3" type="ORF">UFOPK2656_01575</name>
    <name evidence="4" type="ORF">UFOPK3099_01235</name>
    <name evidence="5" type="ORF">UFOPK3267_02957</name>
    <name evidence="6" type="ORF">UFOPK3651_01103</name>
    <name evidence="7" type="ORF">UFOPK3931_01706</name>
    <name evidence="2" type="ORF">UFOPK4189_01196</name>
</gene>
<evidence type="ECO:0000313" key="7">
    <source>
        <dbReference type="EMBL" id="CAB4994614.1"/>
    </source>
</evidence>
<evidence type="ECO:0000313" key="6">
    <source>
        <dbReference type="EMBL" id="CAB4924992.1"/>
    </source>
</evidence>
<proteinExistence type="predicted"/>
<feature type="transmembrane region" description="Helical" evidence="1">
    <location>
        <begin position="134"/>
        <end position="154"/>
    </location>
</feature>
<dbReference type="EMBL" id="CAEZYF010000008">
    <property type="protein sequence ID" value="CAB4723650.1"/>
    <property type="molecule type" value="Genomic_DNA"/>
</dbReference>
<dbReference type="EMBL" id="CAFBIY010000253">
    <property type="protein sequence ID" value="CAB4853426.1"/>
    <property type="molecule type" value="Genomic_DNA"/>
</dbReference>
<protein>
    <submittedName>
        <fullName evidence="6">Unannotated protein</fullName>
    </submittedName>
</protein>
<keyword evidence="1" id="KW-0812">Transmembrane</keyword>
<evidence type="ECO:0000313" key="2">
    <source>
        <dbReference type="EMBL" id="CAB4363417.1"/>
    </source>
</evidence>
<dbReference type="AlphaFoldDB" id="A0A6J7I2L8"/>